<feature type="domain" description="Transcriptional regulator LacI/GalR-like sensor" evidence="4">
    <location>
        <begin position="2"/>
        <end position="106"/>
    </location>
</feature>
<evidence type="ECO:0000313" key="6">
    <source>
        <dbReference type="Proteomes" id="UP000516046"/>
    </source>
</evidence>
<gene>
    <name evidence="5" type="ORF">H6X83_01955</name>
</gene>
<dbReference type="RefSeq" id="WP_212507503.1">
    <property type="nucleotide sequence ID" value="NZ_CP060696.1"/>
</dbReference>
<dbReference type="Proteomes" id="UP000516046">
    <property type="component" value="Chromosome"/>
</dbReference>
<name>A0A7G9WIC8_9FIRM</name>
<dbReference type="EMBL" id="CP060696">
    <property type="protein sequence ID" value="QNO18440.1"/>
    <property type="molecule type" value="Genomic_DNA"/>
</dbReference>
<evidence type="ECO:0000256" key="3">
    <source>
        <dbReference type="ARBA" id="ARBA00023163"/>
    </source>
</evidence>
<keyword evidence="6" id="KW-1185">Reference proteome</keyword>
<protein>
    <submittedName>
        <fullName evidence="5">Substrate-binding domain-containing protein</fullName>
    </submittedName>
</protein>
<reference evidence="5 6" key="1">
    <citation type="submission" date="2020-08" db="EMBL/GenBank/DDBJ databases">
        <authorList>
            <person name="Ren C."/>
            <person name="Gu Y."/>
            <person name="Xu Y."/>
        </authorList>
    </citation>
    <scope>NUCLEOTIDE SEQUENCE [LARGE SCALE GENOMIC DNA]</scope>
    <source>
        <strain evidence="5 6">LBM18003</strain>
    </source>
</reference>
<dbReference type="KEGG" id="caml:H6X83_01955"/>
<dbReference type="InterPro" id="IPR046335">
    <property type="entry name" value="LacI/GalR-like_sensor"/>
</dbReference>
<dbReference type="PANTHER" id="PTHR30146">
    <property type="entry name" value="LACI-RELATED TRANSCRIPTIONAL REPRESSOR"/>
    <property type="match status" value="1"/>
</dbReference>
<dbReference type="InterPro" id="IPR028082">
    <property type="entry name" value="Peripla_BP_I"/>
</dbReference>
<dbReference type="AlphaFoldDB" id="A0A7G9WIC8"/>
<evidence type="ECO:0000259" key="4">
    <source>
        <dbReference type="Pfam" id="PF13377"/>
    </source>
</evidence>
<dbReference type="GO" id="GO:0000976">
    <property type="term" value="F:transcription cis-regulatory region binding"/>
    <property type="evidence" value="ECO:0007669"/>
    <property type="project" value="TreeGrafter"/>
</dbReference>
<keyword evidence="1" id="KW-0805">Transcription regulation</keyword>
<organism evidence="5 6">
    <name type="scientific">Caproicibacterium amylolyticum</name>
    <dbReference type="NCBI Taxonomy" id="2766537"/>
    <lineage>
        <taxon>Bacteria</taxon>
        <taxon>Bacillati</taxon>
        <taxon>Bacillota</taxon>
        <taxon>Clostridia</taxon>
        <taxon>Eubacteriales</taxon>
        <taxon>Oscillospiraceae</taxon>
        <taxon>Caproicibacterium</taxon>
    </lineage>
</organism>
<keyword evidence="2" id="KW-0238">DNA-binding</keyword>
<dbReference type="Pfam" id="PF13377">
    <property type="entry name" value="Peripla_BP_3"/>
    <property type="match status" value="1"/>
</dbReference>
<dbReference type="PANTHER" id="PTHR30146:SF149">
    <property type="entry name" value="HTH-TYPE TRANSCRIPTIONAL REGULATOR EBGR"/>
    <property type="match status" value="1"/>
</dbReference>
<dbReference type="Gene3D" id="3.40.50.2300">
    <property type="match status" value="1"/>
</dbReference>
<evidence type="ECO:0000313" key="5">
    <source>
        <dbReference type="EMBL" id="QNO18440.1"/>
    </source>
</evidence>
<evidence type="ECO:0000256" key="1">
    <source>
        <dbReference type="ARBA" id="ARBA00023015"/>
    </source>
</evidence>
<keyword evidence="3" id="KW-0804">Transcription</keyword>
<proteinExistence type="predicted"/>
<accession>A0A7G9WIC8</accession>
<dbReference type="GO" id="GO:0003700">
    <property type="term" value="F:DNA-binding transcription factor activity"/>
    <property type="evidence" value="ECO:0007669"/>
    <property type="project" value="TreeGrafter"/>
</dbReference>
<evidence type="ECO:0000256" key="2">
    <source>
        <dbReference type="ARBA" id="ARBA00023125"/>
    </source>
</evidence>
<dbReference type="SUPFAM" id="SSF53822">
    <property type="entry name" value="Periplasmic binding protein-like I"/>
    <property type="match status" value="1"/>
</dbReference>
<sequence length="123" mass="14063">MVNYFISKGHQSISFIGATDFNIDTEQPSMDVREWSFRESAKYYHLLNEEMIFIGSTFSVKEGYRLAVKAIEGLGEKMPTAFCVASDAMAVGVLQAFNEKGWKIPEHGGQKVWCFQKYKYIRS</sequence>